<evidence type="ECO:0000259" key="3">
    <source>
        <dbReference type="Pfam" id="PF20152"/>
    </source>
</evidence>
<feature type="transmembrane region" description="Helical" evidence="2">
    <location>
        <begin position="170"/>
        <end position="194"/>
    </location>
</feature>
<keyword evidence="2" id="KW-1133">Transmembrane helix</keyword>
<dbReference type="EMBL" id="CCBP010000550">
    <property type="protein sequence ID" value="CDO77920.1"/>
    <property type="molecule type" value="Genomic_DNA"/>
</dbReference>
<dbReference type="Proteomes" id="UP000029665">
    <property type="component" value="Unassembled WGS sequence"/>
</dbReference>
<dbReference type="Pfam" id="PF20152">
    <property type="entry name" value="DUF6534"/>
    <property type="match status" value="1"/>
</dbReference>
<accession>A0A060SU74</accession>
<dbReference type="AlphaFoldDB" id="A0A060SU74"/>
<dbReference type="OrthoDB" id="2730156at2759"/>
<keyword evidence="2" id="KW-0472">Membrane</keyword>
<dbReference type="STRING" id="5643.A0A060SU74"/>
<protein>
    <recommendedName>
        <fullName evidence="3">DUF6534 domain-containing protein</fullName>
    </recommendedName>
</protein>
<name>A0A060SU74_PYCCI</name>
<comment type="caution">
    <text evidence="4">The sequence shown here is derived from an EMBL/GenBank/DDBJ whole genome shotgun (WGS) entry which is preliminary data.</text>
</comment>
<feature type="transmembrane region" description="Helical" evidence="2">
    <location>
        <begin position="137"/>
        <end position="158"/>
    </location>
</feature>
<gene>
    <name evidence="4" type="ORF">BN946_scf184727.g9</name>
</gene>
<feature type="compositionally biased region" description="Polar residues" evidence="1">
    <location>
        <begin position="318"/>
        <end position="329"/>
    </location>
</feature>
<organism evidence="4 5">
    <name type="scientific">Pycnoporus cinnabarinus</name>
    <name type="common">Cinnabar-red polypore</name>
    <name type="synonym">Trametes cinnabarina</name>
    <dbReference type="NCBI Taxonomy" id="5643"/>
    <lineage>
        <taxon>Eukaryota</taxon>
        <taxon>Fungi</taxon>
        <taxon>Dikarya</taxon>
        <taxon>Basidiomycota</taxon>
        <taxon>Agaricomycotina</taxon>
        <taxon>Agaricomycetes</taxon>
        <taxon>Polyporales</taxon>
        <taxon>Polyporaceae</taxon>
        <taxon>Trametes</taxon>
    </lineage>
</organism>
<evidence type="ECO:0000313" key="5">
    <source>
        <dbReference type="Proteomes" id="UP000029665"/>
    </source>
</evidence>
<feature type="region of interest" description="Disordered" evidence="1">
    <location>
        <begin position="310"/>
        <end position="329"/>
    </location>
</feature>
<dbReference type="PANTHER" id="PTHR40465:SF1">
    <property type="entry name" value="DUF6534 DOMAIN-CONTAINING PROTEIN"/>
    <property type="match status" value="1"/>
</dbReference>
<keyword evidence="2" id="KW-0812">Transmembrane</keyword>
<feature type="domain" description="DUF6534" evidence="3">
    <location>
        <begin position="179"/>
        <end position="266"/>
    </location>
</feature>
<sequence>MDAAASSNSTLPPDLNPIELFPGVDVTETFGAVLIGSFASLTLFGVNLHQTFRYFRLFPKDAPSIVFVIIHADDCSSALEVLHTIMGMHICYHYLVNSYFYPTNLLTGVWSIKGSVIVVSQFFFARRVYLIGGHQRYLAIITALLLVGELAATIETYIQVTFDRFIHVSWLISGGFAMAVVADGTVAVCLINALRRSRENHRRTDPWLDILLVYTVNTGLLTSILSIFSLIFASIYKSTLIYVGFNTVATRLYANSLMAVLNSRRSPGDKGLEGFETGSLGLALHRADSARQAAEQWNVPQVTTERVHDIPGVDDSEASSQKGVPLNTI</sequence>
<dbReference type="InterPro" id="IPR045339">
    <property type="entry name" value="DUF6534"/>
</dbReference>
<feature type="transmembrane region" description="Helical" evidence="2">
    <location>
        <begin position="206"/>
        <end position="233"/>
    </location>
</feature>
<evidence type="ECO:0000313" key="4">
    <source>
        <dbReference type="EMBL" id="CDO77920.1"/>
    </source>
</evidence>
<dbReference type="OMA" id="TIMGMHI"/>
<reference evidence="4" key="1">
    <citation type="submission" date="2014-01" db="EMBL/GenBank/DDBJ databases">
        <title>The genome of the white-rot fungus Pycnoporus cinnabarinus: a basidiomycete model with a versatile arsenal for lignocellulosic biomass breakdown.</title>
        <authorList>
            <person name="Levasseur A."/>
            <person name="Lomascolo A."/>
            <person name="Ruiz-Duenas F.J."/>
            <person name="Uzan E."/>
            <person name="Piumi F."/>
            <person name="Kues U."/>
            <person name="Ram A.F.J."/>
            <person name="Murat C."/>
            <person name="Haon M."/>
            <person name="Benoit I."/>
            <person name="Arfi Y."/>
            <person name="Chevret D."/>
            <person name="Drula E."/>
            <person name="Kwon M.J."/>
            <person name="Gouret P."/>
            <person name="Lesage-Meessen L."/>
            <person name="Lombard V."/>
            <person name="Mariette J."/>
            <person name="Noirot C."/>
            <person name="Park J."/>
            <person name="Patyshakuliyeva A."/>
            <person name="Wieneger R.A.B."/>
            <person name="Wosten H.A.B."/>
            <person name="Martin F."/>
            <person name="Coutinho P.M."/>
            <person name="de Vries R."/>
            <person name="Martinez A.T."/>
            <person name="Klopp C."/>
            <person name="Pontarotti P."/>
            <person name="Henrissat B."/>
            <person name="Record E."/>
        </authorList>
    </citation>
    <scope>NUCLEOTIDE SEQUENCE [LARGE SCALE GENOMIC DNA]</scope>
    <source>
        <strain evidence="4">BRFM137</strain>
    </source>
</reference>
<proteinExistence type="predicted"/>
<feature type="transmembrane region" description="Helical" evidence="2">
    <location>
        <begin position="29"/>
        <end position="48"/>
    </location>
</feature>
<keyword evidence="5" id="KW-1185">Reference proteome</keyword>
<dbReference type="PANTHER" id="PTHR40465">
    <property type="entry name" value="CHROMOSOME 1, WHOLE GENOME SHOTGUN SEQUENCE"/>
    <property type="match status" value="1"/>
</dbReference>
<evidence type="ECO:0000256" key="2">
    <source>
        <dbReference type="SAM" id="Phobius"/>
    </source>
</evidence>
<dbReference type="HOGENOM" id="CLU_046025_5_4_1"/>
<evidence type="ECO:0000256" key="1">
    <source>
        <dbReference type="SAM" id="MobiDB-lite"/>
    </source>
</evidence>